<evidence type="ECO:0000313" key="1">
    <source>
        <dbReference type="EMBL" id="PCC51119.1"/>
    </source>
</evidence>
<protein>
    <submittedName>
        <fullName evidence="1">Uncharacterized protein</fullName>
    </submittedName>
</protein>
<dbReference type="Proteomes" id="UP000217720">
    <property type="component" value="Unassembled WGS sequence"/>
</dbReference>
<sequence length="62" mass="6843">MTATDCFGAIEELSRESSAQALNSVDYSNTSSRPILEYEIRQVLFRAQLDPDHDVGRPTPGS</sequence>
<dbReference type="EMBL" id="NRGO01000005">
    <property type="protein sequence ID" value="PCC51119.1"/>
    <property type="molecule type" value="Genomic_DNA"/>
</dbReference>
<organism evidence="1 2">
    <name type="scientific">Brevibacterium aurantiacum</name>
    <dbReference type="NCBI Taxonomy" id="273384"/>
    <lineage>
        <taxon>Bacteria</taxon>
        <taxon>Bacillati</taxon>
        <taxon>Actinomycetota</taxon>
        <taxon>Actinomycetes</taxon>
        <taxon>Micrococcales</taxon>
        <taxon>Brevibacteriaceae</taxon>
        <taxon>Brevibacterium</taxon>
    </lineage>
</organism>
<gene>
    <name evidence="1" type="ORF">CIK62_05445</name>
</gene>
<proteinExistence type="predicted"/>
<evidence type="ECO:0000313" key="2">
    <source>
        <dbReference type="Proteomes" id="UP000217720"/>
    </source>
</evidence>
<comment type="caution">
    <text evidence="1">The sequence shown here is derived from an EMBL/GenBank/DDBJ whole genome shotgun (WGS) entry which is preliminary data.</text>
</comment>
<accession>A0A2A3ZHQ0</accession>
<reference evidence="1 2" key="1">
    <citation type="journal article" date="2017" name="Elife">
        <title>Extensive horizontal gene transfer in cheese-associated bacteria.</title>
        <authorList>
            <person name="Bonham K.S."/>
            <person name="Wolfe B.E."/>
            <person name="Dutton R.J."/>
        </authorList>
    </citation>
    <scope>NUCLEOTIDE SEQUENCE [LARGE SCALE GENOMIC DNA]</scope>
    <source>
        <strain evidence="1 2">900_6</strain>
    </source>
</reference>
<name>A0A2A3ZHQ0_BREAU</name>
<dbReference type="AlphaFoldDB" id="A0A2A3ZHQ0"/>